<organism evidence="11 12">
    <name type="scientific">Anaerosacchariphilus hominis</name>
    <dbReference type="NCBI Taxonomy" id="2763017"/>
    <lineage>
        <taxon>Bacteria</taxon>
        <taxon>Bacillati</taxon>
        <taxon>Bacillota</taxon>
        <taxon>Clostridia</taxon>
        <taxon>Lachnospirales</taxon>
        <taxon>Lachnospiraceae</taxon>
        <taxon>Anaerosacchariphilus</taxon>
    </lineage>
</organism>
<gene>
    <name evidence="11" type="primary">malQ</name>
    <name evidence="11" type="ORF">H8S44_01490</name>
</gene>
<evidence type="ECO:0000256" key="6">
    <source>
        <dbReference type="ARBA" id="ARBA00022679"/>
    </source>
</evidence>
<comment type="similarity">
    <text evidence="2 10">Belongs to the disproportionating enzyme family.</text>
</comment>
<dbReference type="NCBIfam" id="NF011080">
    <property type="entry name" value="PRK14508.1-3"/>
    <property type="match status" value="1"/>
</dbReference>
<dbReference type="PANTHER" id="PTHR32438">
    <property type="entry name" value="4-ALPHA-GLUCANOTRANSFERASE DPE1, CHLOROPLASTIC/AMYLOPLASTIC"/>
    <property type="match status" value="1"/>
</dbReference>
<evidence type="ECO:0000256" key="3">
    <source>
        <dbReference type="ARBA" id="ARBA00012560"/>
    </source>
</evidence>
<dbReference type="SUPFAM" id="SSF51445">
    <property type="entry name" value="(Trans)glycosidases"/>
    <property type="match status" value="1"/>
</dbReference>
<dbReference type="NCBIfam" id="TIGR00217">
    <property type="entry name" value="malQ"/>
    <property type="match status" value="1"/>
</dbReference>
<evidence type="ECO:0000256" key="8">
    <source>
        <dbReference type="ARBA" id="ARBA00031423"/>
    </source>
</evidence>
<evidence type="ECO:0000256" key="5">
    <source>
        <dbReference type="ARBA" id="ARBA00022676"/>
    </source>
</evidence>
<dbReference type="PANTHER" id="PTHR32438:SF5">
    <property type="entry name" value="4-ALPHA-GLUCANOTRANSFERASE DPE1, CHLOROPLASTIC_AMYLOPLASTIC"/>
    <property type="match status" value="1"/>
</dbReference>
<comment type="caution">
    <text evidence="11">The sequence shown here is derived from an EMBL/GenBank/DDBJ whole genome shotgun (WGS) entry which is preliminary data.</text>
</comment>
<accession>A0A923L9N7</accession>
<evidence type="ECO:0000256" key="10">
    <source>
        <dbReference type="RuleBase" id="RU361207"/>
    </source>
</evidence>
<keyword evidence="7 10" id="KW-0119">Carbohydrate metabolism</keyword>
<dbReference type="Pfam" id="PF02446">
    <property type="entry name" value="Glyco_hydro_77"/>
    <property type="match status" value="1"/>
</dbReference>
<evidence type="ECO:0000256" key="1">
    <source>
        <dbReference type="ARBA" id="ARBA00000439"/>
    </source>
</evidence>
<evidence type="ECO:0000256" key="9">
    <source>
        <dbReference type="ARBA" id="ARBA00031501"/>
    </source>
</evidence>
<dbReference type="GO" id="GO:0005975">
    <property type="term" value="P:carbohydrate metabolic process"/>
    <property type="evidence" value="ECO:0007669"/>
    <property type="project" value="InterPro"/>
</dbReference>
<evidence type="ECO:0000256" key="7">
    <source>
        <dbReference type="ARBA" id="ARBA00023277"/>
    </source>
</evidence>
<keyword evidence="12" id="KW-1185">Reference proteome</keyword>
<keyword evidence="5 10" id="KW-0328">Glycosyltransferase</keyword>
<dbReference type="InterPro" id="IPR003385">
    <property type="entry name" value="Glyco_hydro_77"/>
</dbReference>
<name>A0A923L9N7_9FIRM</name>
<protein>
    <recommendedName>
        <fullName evidence="4 10">4-alpha-glucanotransferase</fullName>
        <ecNumber evidence="3 10">2.4.1.25</ecNumber>
    </recommendedName>
    <alternativeName>
        <fullName evidence="8 10">Amylomaltase</fullName>
    </alternativeName>
    <alternativeName>
        <fullName evidence="9 10">Disproportionating enzyme</fullName>
    </alternativeName>
</protein>
<dbReference type="RefSeq" id="WP_186872825.1">
    <property type="nucleotide sequence ID" value="NZ_JACOOR010000001.1"/>
</dbReference>
<dbReference type="Gene3D" id="3.20.20.80">
    <property type="entry name" value="Glycosidases"/>
    <property type="match status" value="1"/>
</dbReference>
<dbReference type="NCBIfam" id="NF011079">
    <property type="entry name" value="PRK14508.1-2"/>
    <property type="match status" value="1"/>
</dbReference>
<evidence type="ECO:0000256" key="2">
    <source>
        <dbReference type="ARBA" id="ARBA00005684"/>
    </source>
</evidence>
<keyword evidence="6 10" id="KW-0808">Transferase</keyword>
<dbReference type="EC" id="2.4.1.25" evidence="3 10"/>
<evidence type="ECO:0000313" key="11">
    <source>
        <dbReference type="EMBL" id="MBC5658459.1"/>
    </source>
</evidence>
<dbReference type="InterPro" id="IPR017853">
    <property type="entry name" value="GH"/>
</dbReference>
<reference evidence="11" key="1">
    <citation type="submission" date="2020-08" db="EMBL/GenBank/DDBJ databases">
        <title>Genome public.</title>
        <authorList>
            <person name="Liu C."/>
            <person name="Sun Q."/>
        </authorList>
    </citation>
    <scope>NUCLEOTIDE SEQUENCE</scope>
    <source>
        <strain evidence="11">NSJ-68</strain>
    </source>
</reference>
<evidence type="ECO:0000256" key="4">
    <source>
        <dbReference type="ARBA" id="ARBA00020295"/>
    </source>
</evidence>
<evidence type="ECO:0000313" key="12">
    <source>
        <dbReference type="Proteomes" id="UP000649345"/>
    </source>
</evidence>
<comment type="catalytic activity">
    <reaction evidence="1 10">
        <text>Transfers a segment of a (1-&gt;4)-alpha-D-glucan to a new position in an acceptor, which may be glucose or a (1-&gt;4)-alpha-D-glucan.</text>
        <dbReference type="EC" id="2.4.1.25"/>
    </reaction>
</comment>
<dbReference type="EMBL" id="JACOOR010000001">
    <property type="protein sequence ID" value="MBC5658459.1"/>
    <property type="molecule type" value="Genomic_DNA"/>
</dbReference>
<sequence>MRLKVTTADDPVNYRYSGVLAHPTSFPSPYGIGDFGKGAYEFIDFLAEAGQHLWQILPMVPITSCGNSPYQGYSVFAGEPLLISPEYLQKEGLLTLEDLQNIPDFDPGRTDYNRVREYKDPLYRKAYETFTGSARPELKKACEDFRKDNEDWLSDYCLYMALKEEQDGLPWTEWPDTLRNLSRENRLFWEKELHESISYQTFLQFIFYTQWHALKKYANDRGIAVIGDIPIFVSPDGADVWANRKLFQVDTKGYPSAVAGVPPDYFSATGQKWGNPLYNWKEHKKEGYRWWIERVRRQLDQVDYVRIDHFRGFEAYWEVPVDAENAITGEWKKGPGADLFLAIQKELGEDLPIFAEDLGIITPEVEALRDQFNFPGMRVLQFAFEGGESSFLPHQFNTRNCICYTGTHDNDTSAGWYQHTSDYARDKVRRYMNTDASSISWDFIRICLGSIARYAIFPVQDLLKVGSEARMNTPGTAERNWEWRFRQGELNSGMARGLRQMTELFGR</sequence>
<proteinExistence type="inferred from homology"/>
<dbReference type="AlphaFoldDB" id="A0A923L9N7"/>
<dbReference type="Proteomes" id="UP000649345">
    <property type="component" value="Unassembled WGS sequence"/>
</dbReference>
<dbReference type="GO" id="GO:0004134">
    <property type="term" value="F:4-alpha-glucanotransferase activity"/>
    <property type="evidence" value="ECO:0007669"/>
    <property type="project" value="UniProtKB-EC"/>
</dbReference>